<organism evidence="1 2">
    <name type="scientific">Pseudonocardia kongjuensis</name>
    <dbReference type="NCBI Taxonomy" id="102227"/>
    <lineage>
        <taxon>Bacteria</taxon>
        <taxon>Bacillati</taxon>
        <taxon>Actinomycetota</taxon>
        <taxon>Actinomycetes</taxon>
        <taxon>Pseudonocardiales</taxon>
        <taxon>Pseudonocardiaceae</taxon>
        <taxon>Pseudonocardia</taxon>
    </lineage>
</organism>
<reference evidence="2" key="1">
    <citation type="journal article" date="2019" name="Int. J. Syst. Evol. Microbiol.">
        <title>The Global Catalogue of Microorganisms (GCM) 10K type strain sequencing project: providing services to taxonomists for standard genome sequencing and annotation.</title>
        <authorList>
            <consortium name="The Broad Institute Genomics Platform"/>
            <consortium name="The Broad Institute Genome Sequencing Center for Infectious Disease"/>
            <person name="Wu L."/>
            <person name="Ma J."/>
        </authorList>
    </citation>
    <scope>NUCLEOTIDE SEQUENCE [LARGE SCALE GENOMIC DNA]</scope>
    <source>
        <strain evidence="2">JCM 11896</strain>
    </source>
</reference>
<name>A0ABP4IUH3_9PSEU</name>
<protein>
    <recommendedName>
        <fullName evidence="3">Toxin</fullName>
    </recommendedName>
</protein>
<proteinExistence type="predicted"/>
<dbReference type="EMBL" id="BAAAJK010000036">
    <property type="protein sequence ID" value="GAA1398096.1"/>
    <property type="molecule type" value="Genomic_DNA"/>
</dbReference>
<keyword evidence="2" id="KW-1185">Reference proteome</keyword>
<dbReference type="Proteomes" id="UP001501414">
    <property type="component" value="Unassembled WGS sequence"/>
</dbReference>
<sequence length="59" mass="6668">MSRWPLIRVLQGDHPTRVLFLGADRTGRLLEVVIPDPDTDGSVAIHAMPIRQKFSRFLA</sequence>
<accession>A0ABP4IUH3</accession>
<evidence type="ECO:0000313" key="1">
    <source>
        <dbReference type="EMBL" id="GAA1398096.1"/>
    </source>
</evidence>
<evidence type="ECO:0000313" key="2">
    <source>
        <dbReference type="Proteomes" id="UP001501414"/>
    </source>
</evidence>
<evidence type="ECO:0008006" key="3">
    <source>
        <dbReference type="Google" id="ProtNLM"/>
    </source>
</evidence>
<gene>
    <name evidence="1" type="ORF">GCM10009613_51850</name>
</gene>
<comment type="caution">
    <text evidence="1">The sequence shown here is derived from an EMBL/GenBank/DDBJ whole genome shotgun (WGS) entry which is preliminary data.</text>
</comment>